<evidence type="ECO:0000313" key="2">
    <source>
        <dbReference type="EMBL" id="CAH1001492.1"/>
    </source>
</evidence>
<feature type="domain" description="DUF3592" evidence="1">
    <location>
        <begin position="62"/>
        <end position="129"/>
    </location>
</feature>
<dbReference type="Proteomes" id="UP000837803">
    <property type="component" value="Unassembled WGS sequence"/>
</dbReference>
<evidence type="ECO:0000259" key="1">
    <source>
        <dbReference type="Pfam" id="PF12158"/>
    </source>
</evidence>
<gene>
    <name evidence="2" type="ORF">LEM8419_02395</name>
</gene>
<sequence length="153" mass="17901">MTVFLFGLYYAALLFFIVPRIRTAHNRQRVLTWPQTKAIIDEKVVLEEARPSRQGTGLAHASQVHGHLKERYAYYVGGQKYESQLIEPGFDQQHRHYRNMARFHLMRREQPVVYFNPQQPEEAYLQPGQDPLSWRVLGWGSLLLGGWPLLLLV</sequence>
<reference evidence="2" key="1">
    <citation type="submission" date="2021-12" db="EMBL/GenBank/DDBJ databases">
        <authorList>
            <person name="Rodrigo-Torres L."/>
            <person name="Arahal R. D."/>
            <person name="Lucena T."/>
        </authorList>
    </citation>
    <scope>NUCLEOTIDE SEQUENCE</scope>
    <source>
        <strain evidence="2">CECT 8419</strain>
    </source>
</reference>
<organism evidence="2 3">
    <name type="scientific">Neolewinella maritima</name>
    <dbReference type="NCBI Taxonomy" id="1383882"/>
    <lineage>
        <taxon>Bacteria</taxon>
        <taxon>Pseudomonadati</taxon>
        <taxon>Bacteroidota</taxon>
        <taxon>Saprospiria</taxon>
        <taxon>Saprospirales</taxon>
        <taxon>Lewinellaceae</taxon>
        <taxon>Neolewinella</taxon>
    </lineage>
</organism>
<accession>A0ABM9B2U2</accession>
<dbReference type="RefSeq" id="WP_238751344.1">
    <property type="nucleotide sequence ID" value="NZ_CAKLPZ010000003.1"/>
</dbReference>
<evidence type="ECO:0000313" key="3">
    <source>
        <dbReference type="Proteomes" id="UP000837803"/>
    </source>
</evidence>
<dbReference type="Pfam" id="PF12158">
    <property type="entry name" value="DUF3592"/>
    <property type="match status" value="1"/>
</dbReference>
<name>A0ABM9B2U2_9BACT</name>
<proteinExistence type="predicted"/>
<comment type="caution">
    <text evidence="2">The sequence shown here is derived from an EMBL/GenBank/DDBJ whole genome shotgun (WGS) entry which is preliminary data.</text>
</comment>
<dbReference type="EMBL" id="CAKLPZ010000003">
    <property type="protein sequence ID" value="CAH1001492.1"/>
    <property type="molecule type" value="Genomic_DNA"/>
</dbReference>
<keyword evidence="3" id="KW-1185">Reference proteome</keyword>
<protein>
    <recommendedName>
        <fullName evidence="1">DUF3592 domain-containing protein</fullName>
    </recommendedName>
</protein>
<dbReference type="InterPro" id="IPR021994">
    <property type="entry name" value="DUF3592"/>
</dbReference>